<name>A0AAW0UM65_SCYPA</name>
<dbReference type="Proteomes" id="UP001487740">
    <property type="component" value="Unassembled WGS sequence"/>
</dbReference>
<dbReference type="EMBL" id="JARAKH010000010">
    <property type="protein sequence ID" value="KAK8400601.1"/>
    <property type="molecule type" value="Genomic_DNA"/>
</dbReference>
<sequence>MTHEVLVASRSGGAKSNPPPQKTETTVLFICMYDFVIRIKTPTHFQVLHMMLSCDLKQWFEEWELGDYLLIASTSRE</sequence>
<organism evidence="2 3">
    <name type="scientific">Scylla paramamosain</name>
    <name type="common">Mud crab</name>
    <dbReference type="NCBI Taxonomy" id="85552"/>
    <lineage>
        <taxon>Eukaryota</taxon>
        <taxon>Metazoa</taxon>
        <taxon>Ecdysozoa</taxon>
        <taxon>Arthropoda</taxon>
        <taxon>Crustacea</taxon>
        <taxon>Multicrustacea</taxon>
        <taxon>Malacostraca</taxon>
        <taxon>Eumalacostraca</taxon>
        <taxon>Eucarida</taxon>
        <taxon>Decapoda</taxon>
        <taxon>Pleocyemata</taxon>
        <taxon>Brachyura</taxon>
        <taxon>Eubrachyura</taxon>
        <taxon>Portunoidea</taxon>
        <taxon>Portunidae</taxon>
        <taxon>Portuninae</taxon>
        <taxon>Scylla</taxon>
    </lineage>
</organism>
<comment type="caution">
    <text evidence="2">The sequence shown here is derived from an EMBL/GenBank/DDBJ whole genome shotgun (WGS) entry which is preliminary data.</text>
</comment>
<keyword evidence="3" id="KW-1185">Reference proteome</keyword>
<evidence type="ECO:0000313" key="3">
    <source>
        <dbReference type="Proteomes" id="UP001487740"/>
    </source>
</evidence>
<feature type="region of interest" description="Disordered" evidence="1">
    <location>
        <begin position="1"/>
        <end position="22"/>
    </location>
</feature>
<dbReference type="AlphaFoldDB" id="A0AAW0UM65"/>
<evidence type="ECO:0000256" key="1">
    <source>
        <dbReference type="SAM" id="MobiDB-lite"/>
    </source>
</evidence>
<reference evidence="2 3" key="1">
    <citation type="submission" date="2023-03" db="EMBL/GenBank/DDBJ databases">
        <title>High-quality genome of Scylla paramamosain provides insights in environmental adaptation.</title>
        <authorList>
            <person name="Zhang L."/>
        </authorList>
    </citation>
    <scope>NUCLEOTIDE SEQUENCE [LARGE SCALE GENOMIC DNA]</scope>
    <source>
        <strain evidence="2">LZ_2023a</strain>
        <tissue evidence="2">Muscle</tissue>
    </source>
</reference>
<accession>A0AAW0UM65</accession>
<evidence type="ECO:0000313" key="2">
    <source>
        <dbReference type="EMBL" id="KAK8400601.1"/>
    </source>
</evidence>
<proteinExistence type="predicted"/>
<protein>
    <submittedName>
        <fullName evidence="2">Uncharacterized protein</fullName>
    </submittedName>
</protein>
<gene>
    <name evidence="2" type="ORF">O3P69_003342</name>
</gene>